<dbReference type="PANTHER" id="PTHR30329">
    <property type="entry name" value="STATOR ELEMENT OF FLAGELLAR MOTOR COMPLEX"/>
    <property type="match status" value="1"/>
</dbReference>
<feature type="domain" description="OmpA-like" evidence="10">
    <location>
        <begin position="147"/>
        <end position="268"/>
    </location>
</feature>
<dbReference type="InterPro" id="IPR006665">
    <property type="entry name" value="OmpA-like"/>
</dbReference>
<reference evidence="11 14" key="2">
    <citation type="submission" date="2019-06" db="EMBL/GenBank/DDBJ databases">
        <title>Whole genome shotgun sequence of Brevibacillus agri NBRC 15538.</title>
        <authorList>
            <person name="Hosoyama A."/>
            <person name="Uohara A."/>
            <person name="Ohji S."/>
            <person name="Ichikawa N."/>
        </authorList>
    </citation>
    <scope>NUCLEOTIDE SEQUENCE [LARGE SCALE GENOMIC DNA]</scope>
    <source>
        <strain evidence="11 14">NBRC 15538</strain>
    </source>
</reference>
<dbReference type="SUPFAM" id="SSF103088">
    <property type="entry name" value="OmpA-like"/>
    <property type="match status" value="1"/>
</dbReference>
<keyword evidence="3" id="KW-1003">Cell membrane</keyword>
<dbReference type="InterPro" id="IPR036737">
    <property type="entry name" value="OmpA-like_sf"/>
</dbReference>
<evidence type="ECO:0000256" key="1">
    <source>
        <dbReference type="ARBA" id="ARBA00004162"/>
    </source>
</evidence>
<name>A0A3M8B766_9BACL</name>
<dbReference type="GeneID" id="82809753"/>
<accession>A0A3M8B766</accession>
<reference evidence="12 13" key="1">
    <citation type="submission" date="2018-10" db="EMBL/GenBank/DDBJ databases">
        <title>Phylogenomics of Brevibacillus.</title>
        <authorList>
            <person name="Dunlap C."/>
        </authorList>
    </citation>
    <scope>NUCLEOTIDE SEQUENCE [LARGE SCALE GENOMIC DNA]</scope>
    <source>
        <strain evidence="12 13">NRRL NRS 1219</strain>
    </source>
</reference>
<comment type="caution">
    <text evidence="12">The sequence shown here is derived from an EMBL/GenBank/DDBJ whole genome shotgun (WGS) entry which is preliminary data.</text>
</comment>
<evidence type="ECO:0000313" key="11">
    <source>
        <dbReference type="EMBL" id="GED26229.1"/>
    </source>
</evidence>
<feature type="transmembrane region" description="Helical" evidence="9">
    <location>
        <begin position="16"/>
        <end position="36"/>
    </location>
</feature>
<dbReference type="InterPro" id="IPR050330">
    <property type="entry name" value="Bact_OuterMem_StrucFunc"/>
</dbReference>
<keyword evidence="6 7" id="KW-0472">Membrane</keyword>
<dbReference type="PANTHER" id="PTHR30329:SF21">
    <property type="entry name" value="LIPOPROTEIN YIAD-RELATED"/>
    <property type="match status" value="1"/>
</dbReference>
<evidence type="ECO:0000256" key="7">
    <source>
        <dbReference type="PROSITE-ProRule" id="PRU00473"/>
    </source>
</evidence>
<evidence type="ECO:0000256" key="5">
    <source>
        <dbReference type="ARBA" id="ARBA00022989"/>
    </source>
</evidence>
<evidence type="ECO:0000256" key="3">
    <source>
        <dbReference type="ARBA" id="ARBA00022475"/>
    </source>
</evidence>
<dbReference type="InterPro" id="IPR025713">
    <property type="entry name" value="MotB-like_N_dom"/>
</dbReference>
<keyword evidence="4 9" id="KW-0812">Transmembrane</keyword>
<proteinExistence type="inferred from homology"/>
<dbReference type="AlphaFoldDB" id="A0A3M8B766"/>
<organism evidence="12 13">
    <name type="scientific">Brevibacillus agri</name>
    <dbReference type="NCBI Taxonomy" id="51101"/>
    <lineage>
        <taxon>Bacteria</taxon>
        <taxon>Bacillati</taxon>
        <taxon>Bacillota</taxon>
        <taxon>Bacilli</taxon>
        <taxon>Bacillales</taxon>
        <taxon>Paenibacillaceae</taxon>
        <taxon>Brevibacillus</taxon>
    </lineage>
</organism>
<evidence type="ECO:0000313" key="13">
    <source>
        <dbReference type="Proteomes" id="UP000276178"/>
    </source>
</evidence>
<comment type="subcellular location">
    <subcellularLocation>
        <location evidence="1">Cell membrane</location>
        <topology evidence="1">Single-pass membrane protein</topology>
    </subcellularLocation>
</comment>
<keyword evidence="14" id="KW-1185">Reference proteome</keyword>
<evidence type="ECO:0000259" key="10">
    <source>
        <dbReference type="PROSITE" id="PS51123"/>
    </source>
</evidence>
<gene>
    <name evidence="11" type="ORF">BAG01nite_23310</name>
    <name evidence="12" type="ORF">EB820_04435</name>
</gene>
<sequence>MHDDRLYDEKELEKSWLISYSDLITLLFVIVIIIAATQMTKIQTQREAAKKEQAEQQANLKQVHESLDLLNLQKLELEREIHQLEGQKKALTGTVDEKGTQEQEQAQKSVPKPPVGMPDTGERDMETVHNQLSSALAELNLDYEETEEGLRIRLPEKILFASGSADLQEQGKEVVGTVARVLQRYEYKVRIEGYTDDVPISRSAYKSNWELSSARAIAVMREMVDAYSLPASRFTVAGLGEYRPLVDNSNEENRARNRRVEVIILAEKE</sequence>
<dbReference type="Pfam" id="PF00691">
    <property type="entry name" value="OmpA"/>
    <property type="match status" value="1"/>
</dbReference>
<keyword evidence="5 9" id="KW-1133">Transmembrane helix</keyword>
<protein>
    <submittedName>
        <fullName evidence="12">Chemotaxis protein</fullName>
    </submittedName>
</protein>
<dbReference type="PROSITE" id="PS51123">
    <property type="entry name" value="OMPA_2"/>
    <property type="match status" value="1"/>
</dbReference>
<dbReference type="Proteomes" id="UP000317180">
    <property type="component" value="Unassembled WGS sequence"/>
</dbReference>
<dbReference type="GO" id="GO:0005886">
    <property type="term" value="C:plasma membrane"/>
    <property type="evidence" value="ECO:0007669"/>
    <property type="project" value="UniProtKB-SubCell"/>
</dbReference>
<evidence type="ECO:0000256" key="9">
    <source>
        <dbReference type="SAM" id="Phobius"/>
    </source>
</evidence>
<evidence type="ECO:0000256" key="6">
    <source>
        <dbReference type="ARBA" id="ARBA00023136"/>
    </source>
</evidence>
<evidence type="ECO:0000256" key="2">
    <source>
        <dbReference type="ARBA" id="ARBA00008914"/>
    </source>
</evidence>
<evidence type="ECO:0000256" key="4">
    <source>
        <dbReference type="ARBA" id="ARBA00022692"/>
    </source>
</evidence>
<dbReference type="RefSeq" id="WP_005829838.1">
    <property type="nucleotide sequence ID" value="NZ_BJOD01000021.1"/>
</dbReference>
<dbReference type="EMBL" id="BJOD01000021">
    <property type="protein sequence ID" value="GED26229.1"/>
    <property type="molecule type" value="Genomic_DNA"/>
</dbReference>
<evidence type="ECO:0000313" key="12">
    <source>
        <dbReference type="EMBL" id="RNB59294.1"/>
    </source>
</evidence>
<evidence type="ECO:0000256" key="8">
    <source>
        <dbReference type="SAM" id="MobiDB-lite"/>
    </source>
</evidence>
<dbReference type="CDD" id="cd07185">
    <property type="entry name" value="OmpA_C-like"/>
    <property type="match status" value="1"/>
</dbReference>
<evidence type="ECO:0000313" key="14">
    <source>
        <dbReference type="Proteomes" id="UP000317180"/>
    </source>
</evidence>
<dbReference type="EMBL" id="RHHN01000013">
    <property type="protein sequence ID" value="RNB59294.1"/>
    <property type="molecule type" value="Genomic_DNA"/>
</dbReference>
<dbReference type="Proteomes" id="UP000276178">
    <property type="component" value="Unassembled WGS sequence"/>
</dbReference>
<dbReference type="Pfam" id="PF13677">
    <property type="entry name" value="MotB_plug"/>
    <property type="match status" value="1"/>
</dbReference>
<dbReference type="OrthoDB" id="9815217at2"/>
<comment type="similarity">
    <text evidence="2">Belongs to the MotB family.</text>
</comment>
<feature type="region of interest" description="Disordered" evidence="8">
    <location>
        <begin position="88"/>
        <end position="122"/>
    </location>
</feature>
<dbReference type="Gene3D" id="3.30.1330.60">
    <property type="entry name" value="OmpA-like domain"/>
    <property type="match status" value="1"/>
</dbReference>